<dbReference type="InterPro" id="IPR019882">
    <property type="entry name" value="CHP03643"/>
</dbReference>
<dbReference type="OrthoDB" id="289296at2"/>
<accession>A0A317CFS2</accession>
<dbReference type="Proteomes" id="UP000245539">
    <property type="component" value="Unassembled WGS sequence"/>
</dbReference>
<evidence type="ECO:0000313" key="2">
    <source>
        <dbReference type="Proteomes" id="UP000245539"/>
    </source>
</evidence>
<keyword evidence="2" id="KW-1185">Reference proteome</keyword>
<organism evidence="1 2">
    <name type="scientific">Leucothrix pacifica</name>
    <dbReference type="NCBI Taxonomy" id="1247513"/>
    <lineage>
        <taxon>Bacteria</taxon>
        <taxon>Pseudomonadati</taxon>
        <taxon>Pseudomonadota</taxon>
        <taxon>Gammaproteobacteria</taxon>
        <taxon>Thiotrichales</taxon>
        <taxon>Thiotrichaceae</taxon>
        <taxon>Leucothrix</taxon>
    </lineage>
</organism>
<protein>
    <submittedName>
        <fullName evidence="1">TIGR03643 family protein</fullName>
    </submittedName>
</protein>
<proteinExistence type="predicted"/>
<comment type="caution">
    <text evidence="1">The sequence shown here is derived from an EMBL/GenBank/DDBJ whole genome shotgun (WGS) entry which is preliminary data.</text>
</comment>
<gene>
    <name evidence="1" type="ORF">DKW60_10985</name>
</gene>
<dbReference type="NCBIfam" id="TIGR03643">
    <property type="entry name" value="TIGR03643 family protein"/>
    <property type="match status" value="1"/>
</dbReference>
<evidence type="ECO:0000313" key="1">
    <source>
        <dbReference type="EMBL" id="PWQ97247.1"/>
    </source>
</evidence>
<dbReference type="AlphaFoldDB" id="A0A317CFS2"/>
<dbReference type="Pfam" id="PF10985">
    <property type="entry name" value="DUF2805"/>
    <property type="match status" value="1"/>
</dbReference>
<sequence length="122" mass="14402">MAHNTAGIFYKPVILWSYCVSDLCRRLIPKRAINVKKELKKFSAEDESRIIEMAWEDRTPFEAIALQFGLNESQVIAFMRGHVKKRSFNIWRQRVSGRSSKHLKLRNPEISRGYCPTQYKQR</sequence>
<reference evidence="1 2" key="1">
    <citation type="submission" date="2018-05" db="EMBL/GenBank/DDBJ databases">
        <title>Leucothrix arctica sp. nov., isolated from Arctic seawater.</title>
        <authorList>
            <person name="Choi A."/>
            <person name="Baek K."/>
        </authorList>
    </citation>
    <scope>NUCLEOTIDE SEQUENCE [LARGE SCALE GENOMIC DNA]</scope>
    <source>
        <strain evidence="1 2">JCM 18388</strain>
    </source>
</reference>
<name>A0A317CFS2_9GAMM</name>
<dbReference type="EMBL" id="QGKM01000027">
    <property type="protein sequence ID" value="PWQ97247.1"/>
    <property type="molecule type" value="Genomic_DNA"/>
</dbReference>